<feature type="compositionally biased region" description="Low complexity" evidence="1">
    <location>
        <begin position="45"/>
        <end position="56"/>
    </location>
</feature>
<organism evidence="3 4">
    <name type="scientific">Puccinia graminis f. sp. tritici</name>
    <dbReference type="NCBI Taxonomy" id="56615"/>
    <lineage>
        <taxon>Eukaryota</taxon>
        <taxon>Fungi</taxon>
        <taxon>Dikarya</taxon>
        <taxon>Basidiomycota</taxon>
        <taxon>Pucciniomycotina</taxon>
        <taxon>Pucciniomycetes</taxon>
        <taxon>Pucciniales</taxon>
        <taxon>Pucciniaceae</taxon>
        <taxon>Puccinia</taxon>
    </lineage>
</organism>
<gene>
    <name evidence="2" type="ORF">PGT21_000116</name>
    <name evidence="3" type="ORF">PGT21_000894</name>
</gene>
<protein>
    <submittedName>
        <fullName evidence="3">Uncharacterized protein</fullName>
    </submittedName>
</protein>
<dbReference type="AlphaFoldDB" id="A0A5B0PLN1"/>
<evidence type="ECO:0000313" key="4">
    <source>
        <dbReference type="Proteomes" id="UP000324748"/>
    </source>
</evidence>
<evidence type="ECO:0000256" key="1">
    <source>
        <dbReference type="SAM" id="MobiDB-lite"/>
    </source>
</evidence>
<sequence>MLLPKFATYISPFNLCHFANRAHQHFRLSSTVGQNSHTLNNWTTAPGLGSSTSGSSASGGAGGAKWSAGSLTNWNQQLNQSLDNLSHRTTEDVKTRPNFSTHLIVNSSINFNQALFWSARASANVTARIQDIGRPSAESSMNLIVLMGLANKLPQAKALFETYK</sequence>
<dbReference type="EMBL" id="VSWC01000057">
    <property type="protein sequence ID" value="KAA1098901.1"/>
    <property type="molecule type" value="Genomic_DNA"/>
</dbReference>
<proteinExistence type="predicted"/>
<dbReference type="Proteomes" id="UP000324748">
    <property type="component" value="Unassembled WGS sequence"/>
</dbReference>
<evidence type="ECO:0000313" key="2">
    <source>
        <dbReference type="EMBL" id="KAA1098901.1"/>
    </source>
</evidence>
<comment type="caution">
    <text evidence="3">The sequence shown here is derived from an EMBL/GenBank/DDBJ whole genome shotgun (WGS) entry which is preliminary data.</text>
</comment>
<keyword evidence="4" id="KW-1185">Reference proteome</keyword>
<evidence type="ECO:0000313" key="3">
    <source>
        <dbReference type="EMBL" id="KAA1102495.1"/>
    </source>
</evidence>
<name>A0A5B0PLN1_PUCGR</name>
<feature type="region of interest" description="Disordered" evidence="1">
    <location>
        <begin position="43"/>
        <end position="64"/>
    </location>
</feature>
<dbReference type="EMBL" id="VSWC01000044">
    <property type="protein sequence ID" value="KAA1102495.1"/>
    <property type="molecule type" value="Genomic_DNA"/>
</dbReference>
<reference evidence="3 4" key="1">
    <citation type="submission" date="2019-05" db="EMBL/GenBank/DDBJ databases">
        <title>Emergence of the Ug99 lineage of the wheat stem rust pathogen through somatic hybridization.</title>
        <authorList>
            <person name="Li F."/>
            <person name="Upadhyaya N.M."/>
            <person name="Sperschneider J."/>
            <person name="Matny O."/>
            <person name="Nguyen-Phuc H."/>
            <person name="Mago R."/>
            <person name="Raley C."/>
            <person name="Miller M.E."/>
            <person name="Silverstein K.A.T."/>
            <person name="Henningsen E."/>
            <person name="Hirsch C.D."/>
            <person name="Visser B."/>
            <person name="Pretorius Z.A."/>
            <person name="Steffenson B.J."/>
            <person name="Schwessinger B."/>
            <person name="Dodds P.N."/>
            <person name="Figueroa M."/>
        </authorList>
    </citation>
    <scope>NUCLEOTIDE SEQUENCE [LARGE SCALE GENOMIC DNA]</scope>
    <source>
        <strain evidence="3">21-0</strain>
    </source>
</reference>
<accession>A0A5B0PLN1</accession>